<dbReference type="InterPro" id="IPR036117">
    <property type="entry name" value="DhaL_dom_sf"/>
</dbReference>
<dbReference type="InterPro" id="IPR004007">
    <property type="entry name" value="DhaL_dom"/>
</dbReference>
<keyword evidence="2" id="KW-0418">Kinase</keyword>
<keyword evidence="1 4" id="KW-0808">Transferase</keyword>
<dbReference type="Proteomes" id="UP001225034">
    <property type="component" value="Unassembled WGS sequence"/>
</dbReference>
<dbReference type="PROSITE" id="PS51480">
    <property type="entry name" value="DHAL"/>
    <property type="match status" value="1"/>
</dbReference>
<dbReference type="SUPFAM" id="SSF101473">
    <property type="entry name" value="DhaL-like"/>
    <property type="match status" value="1"/>
</dbReference>
<comment type="caution">
    <text evidence="4">The sequence shown here is derived from an EMBL/GenBank/DDBJ whole genome shotgun (WGS) entry which is preliminary data.</text>
</comment>
<proteinExistence type="predicted"/>
<protein>
    <submittedName>
        <fullName evidence="4">Dihydroxyacetone kinase-like protein</fullName>
        <ecNumber evidence="4">2.7.1.-</ecNumber>
    </submittedName>
</protein>
<dbReference type="PANTHER" id="PTHR28629">
    <property type="entry name" value="TRIOKINASE/FMN CYCLASE"/>
    <property type="match status" value="1"/>
</dbReference>
<name>A0ABT9YI18_9BACI</name>
<dbReference type="Gene3D" id="1.25.40.340">
    <property type="match status" value="1"/>
</dbReference>
<dbReference type="RefSeq" id="WP_306982231.1">
    <property type="nucleotide sequence ID" value="NZ_JAUSUA010000002.1"/>
</dbReference>
<sequence>MEFFTSDVAKSWFRISTQELFEVNEYLSLLDKDVGDGDHGQHVANGFSGIKSEELQKLDTLEQIFEYVGQTLKTESESSSIPLYGEAFMEMSDHLNGKDVSITQFGEALQAAVEKMKEVGQTKRGDKTLVDVWSSVADSIQSKDHPSSLVFEDAAKSALKSSKRLVAQKGQASEYGSNSVGFLDPGIVSSYHLFLSLTKAFEQGNQ</sequence>
<evidence type="ECO:0000256" key="1">
    <source>
        <dbReference type="ARBA" id="ARBA00022679"/>
    </source>
</evidence>
<keyword evidence="5" id="KW-1185">Reference proteome</keyword>
<dbReference type="EC" id="2.7.1.-" evidence="4"/>
<evidence type="ECO:0000259" key="3">
    <source>
        <dbReference type="PROSITE" id="PS51480"/>
    </source>
</evidence>
<gene>
    <name evidence="4" type="ORF">J2S05_001965</name>
</gene>
<dbReference type="SMART" id="SM01120">
    <property type="entry name" value="Dak2"/>
    <property type="match status" value="1"/>
</dbReference>
<reference evidence="4 5" key="1">
    <citation type="submission" date="2023-07" db="EMBL/GenBank/DDBJ databases">
        <title>Genomic Encyclopedia of Type Strains, Phase IV (KMG-IV): sequencing the most valuable type-strain genomes for metagenomic binning, comparative biology and taxonomic classification.</title>
        <authorList>
            <person name="Goeker M."/>
        </authorList>
    </citation>
    <scope>NUCLEOTIDE SEQUENCE [LARGE SCALE GENOMIC DNA]</scope>
    <source>
        <strain evidence="4 5">DSM 19154</strain>
    </source>
</reference>
<evidence type="ECO:0000313" key="5">
    <source>
        <dbReference type="Proteomes" id="UP001225034"/>
    </source>
</evidence>
<dbReference type="InterPro" id="IPR050861">
    <property type="entry name" value="Dihydroxyacetone_Kinase"/>
</dbReference>
<evidence type="ECO:0000313" key="4">
    <source>
        <dbReference type="EMBL" id="MDQ0207166.1"/>
    </source>
</evidence>
<organism evidence="4 5">
    <name type="scientific">Alkalicoccobacillus murimartini</name>
    <dbReference type="NCBI Taxonomy" id="171685"/>
    <lineage>
        <taxon>Bacteria</taxon>
        <taxon>Bacillati</taxon>
        <taxon>Bacillota</taxon>
        <taxon>Bacilli</taxon>
        <taxon>Bacillales</taxon>
        <taxon>Bacillaceae</taxon>
        <taxon>Alkalicoccobacillus</taxon>
    </lineage>
</organism>
<dbReference type="GO" id="GO:0016740">
    <property type="term" value="F:transferase activity"/>
    <property type="evidence" value="ECO:0007669"/>
    <property type="project" value="UniProtKB-KW"/>
</dbReference>
<feature type="domain" description="DhaL" evidence="3">
    <location>
        <begin position="7"/>
        <end position="199"/>
    </location>
</feature>
<accession>A0ABT9YI18</accession>
<evidence type="ECO:0000256" key="2">
    <source>
        <dbReference type="ARBA" id="ARBA00022777"/>
    </source>
</evidence>
<dbReference type="EMBL" id="JAUSUA010000002">
    <property type="protein sequence ID" value="MDQ0207166.1"/>
    <property type="molecule type" value="Genomic_DNA"/>
</dbReference>
<dbReference type="PANTHER" id="PTHR28629:SF4">
    <property type="entry name" value="TRIOKINASE_FMN CYCLASE"/>
    <property type="match status" value="1"/>
</dbReference>
<dbReference type="Pfam" id="PF02734">
    <property type="entry name" value="Dak2"/>
    <property type="match status" value="1"/>
</dbReference>